<dbReference type="PROSITE" id="PS50235">
    <property type="entry name" value="USP_3"/>
    <property type="match status" value="1"/>
</dbReference>
<dbReference type="InterPro" id="IPR028889">
    <property type="entry name" value="USP"/>
</dbReference>
<dbReference type="PROSITE" id="PS00972">
    <property type="entry name" value="USP_1"/>
    <property type="match status" value="1"/>
</dbReference>
<organism evidence="2 3">
    <name type="scientific">Byssochlamys spectabilis (strain No. 5 / NBRC 109023)</name>
    <name type="common">Paecilomyces variotii</name>
    <dbReference type="NCBI Taxonomy" id="1356009"/>
    <lineage>
        <taxon>Eukaryota</taxon>
        <taxon>Fungi</taxon>
        <taxon>Dikarya</taxon>
        <taxon>Ascomycota</taxon>
        <taxon>Pezizomycotina</taxon>
        <taxon>Eurotiomycetes</taxon>
        <taxon>Eurotiomycetidae</taxon>
        <taxon>Eurotiales</taxon>
        <taxon>Thermoascaceae</taxon>
        <taxon>Paecilomyces</taxon>
    </lineage>
</organism>
<dbReference type="InterPro" id="IPR013083">
    <property type="entry name" value="Znf_RING/FYVE/PHD"/>
</dbReference>
<dbReference type="InterPro" id="IPR001394">
    <property type="entry name" value="Peptidase_C19_UCH"/>
</dbReference>
<reference evidence="3" key="1">
    <citation type="journal article" date="2014" name="Genome Announc.">
        <title>Draft genome sequence of the formaldehyde-resistant fungus Byssochlamys spectabilis No. 5 (anamorph Paecilomyces variotii No. 5) (NBRC109023).</title>
        <authorList>
            <person name="Oka T."/>
            <person name="Ekino K."/>
            <person name="Fukuda K."/>
            <person name="Nomura Y."/>
        </authorList>
    </citation>
    <scope>NUCLEOTIDE SEQUENCE [LARGE SCALE GENOMIC DNA]</scope>
    <source>
        <strain evidence="3">No. 5 / NBRC 109023</strain>
    </source>
</reference>
<dbReference type="AlphaFoldDB" id="V5FTK7"/>
<gene>
    <name evidence="2" type="ORF">PVAR5_1636</name>
</gene>
<dbReference type="Proteomes" id="UP000018001">
    <property type="component" value="Unassembled WGS sequence"/>
</dbReference>
<dbReference type="SUPFAM" id="SSF57850">
    <property type="entry name" value="RING/U-box"/>
    <property type="match status" value="1"/>
</dbReference>
<keyword evidence="2" id="KW-0378">Hydrolase</keyword>
<keyword evidence="3" id="KW-1185">Reference proteome</keyword>
<dbReference type="eggNOG" id="KOG1867">
    <property type="taxonomic scope" value="Eukaryota"/>
</dbReference>
<dbReference type="InterPro" id="IPR018200">
    <property type="entry name" value="USP_CS"/>
</dbReference>
<evidence type="ECO:0000313" key="2">
    <source>
        <dbReference type="EMBL" id="GAD93036.1"/>
    </source>
</evidence>
<dbReference type="GO" id="GO:0004843">
    <property type="term" value="F:cysteine-type deubiquitinase activity"/>
    <property type="evidence" value="ECO:0007669"/>
    <property type="project" value="InterPro"/>
</dbReference>
<evidence type="ECO:0000313" key="3">
    <source>
        <dbReference type="Proteomes" id="UP000018001"/>
    </source>
</evidence>
<name>V5FTK7_BYSSN</name>
<evidence type="ECO:0000259" key="1">
    <source>
        <dbReference type="PROSITE" id="PS50235"/>
    </source>
</evidence>
<feature type="domain" description="USP" evidence="1">
    <location>
        <begin position="161"/>
        <end position="485"/>
    </location>
</feature>
<dbReference type="Pfam" id="PF00443">
    <property type="entry name" value="UCH"/>
    <property type="match status" value="1"/>
</dbReference>
<dbReference type="Gene3D" id="3.30.40.10">
    <property type="entry name" value="Zinc/RING finger domain, C3HC4 (zinc finger)"/>
    <property type="match status" value="1"/>
</dbReference>
<dbReference type="FunFam" id="3.90.70.10:FF:000127">
    <property type="entry name" value="Ubiquitin C-terminal hydrolase Ubp8"/>
    <property type="match status" value="1"/>
</dbReference>
<dbReference type="Gene3D" id="3.90.70.10">
    <property type="entry name" value="Cysteine proteinases"/>
    <property type="match status" value="1"/>
</dbReference>
<comment type="caution">
    <text evidence="2">The sequence shown here is derived from an EMBL/GenBank/DDBJ whole genome shotgun (WGS) entry which is preliminary data.</text>
</comment>
<sequence>MATTTRVFVKSEAEYGCEHLAAVLTKDENTAAQFRESFAKSRTAMEARKKSSAAHKASAPKTIFSLRPAYHCLTCPEICESGGRDAHSEKTGHKFYLESRKGNIFCQGCDDLVYDGGLERLLAMGYPLKASKKRKFSESSADEVYVRTNANKRPCGREGARGLYNLGQSCYMNVILQALLHDPLLNTYFLGNGHQEHDCQWPRCVTCPLADAFADANNTEKNDAFTAVQMLYALWNGCTALQGYRQQDAHEFYQFLVDRLHATAEGHAESMTEDCPCFFHKAFYGKLRSTVTCDNCGNITRTEDPIMDLSLDVQTRAKKRALGGQDTPSTPTLYGCLESFTSPERLSAGMYNCSECGGAGQKATKQLRIKKLPVILCMQLKVGQLIRFGHSEAVSEKLEGRVNFPLSINMLPYTTKPNSQKVPESKYVYDLSTAVIHKGQLDTGHYYAYCRHGDQWMLFNDDQVTPATEADVLNEDAYLLFYNLRSLTAKVDEQKQKSHGH</sequence>
<dbReference type="GO" id="GO:0005829">
    <property type="term" value="C:cytosol"/>
    <property type="evidence" value="ECO:0007669"/>
    <property type="project" value="TreeGrafter"/>
</dbReference>
<dbReference type="HOGENOM" id="CLU_008279_11_2_1"/>
<dbReference type="FunCoup" id="V5FTK7">
    <property type="interactions" value="426"/>
</dbReference>
<dbReference type="EMBL" id="BAUL01000042">
    <property type="protein sequence ID" value="GAD93036.1"/>
    <property type="molecule type" value="Genomic_DNA"/>
</dbReference>
<accession>V5FTK7</accession>
<dbReference type="InterPro" id="IPR038765">
    <property type="entry name" value="Papain-like_cys_pep_sf"/>
</dbReference>
<dbReference type="GO" id="GO:0016579">
    <property type="term" value="P:protein deubiquitination"/>
    <property type="evidence" value="ECO:0007669"/>
    <property type="project" value="InterPro"/>
</dbReference>
<proteinExistence type="predicted"/>
<protein>
    <submittedName>
        <fullName evidence="2">Ubiquitin carboxyl-terminal hydrolase</fullName>
    </submittedName>
</protein>
<dbReference type="InParanoid" id="V5FTK7"/>
<dbReference type="InterPro" id="IPR050164">
    <property type="entry name" value="Peptidase_C19"/>
</dbReference>
<dbReference type="OrthoDB" id="289038at2759"/>
<dbReference type="PANTHER" id="PTHR24006:SF937">
    <property type="entry name" value="UBIQUITIN CARBOXYL-TERMINAL HYDROLASE"/>
    <property type="match status" value="1"/>
</dbReference>
<dbReference type="SUPFAM" id="SSF54001">
    <property type="entry name" value="Cysteine proteinases"/>
    <property type="match status" value="1"/>
</dbReference>
<dbReference type="GO" id="GO:0005634">
    <property type="term" value="C:nucleus"/>
    <property type="evidence" value="ECO:0007669"/>
    <property type="project" value="TreeGrafter"/>
</dbReference>
<dbReference type="PANTHER" id="PTHR24006">
    <property type="entry name" value="UBIQUITIN CARBOXYL-TERMINAL HYDROLASE"/>
    <property type="match status" value="1"/>
</dbReference>